<dbReference type="RefSeq" id="WP_011446716.1">
    <property type="nucleotide sequence ID" value="NC_007794.1"/>
</dbReference>
<protein>
    <submittedName>
        <fullName evidence="1">Uncharacterized protein</fullName>
    </submittedName>
</protein>
<dbReference type="AlphaFoldDB" id="Q2G3R1"/>
<name>Q2G3R1_NOVAD</name>
<sequence length="63" mass="7116">MDLNELLYHHQVALLQGPVPACEATGSSFDLAGHYRRRIDAMRRMLGVAEYPDWCREPSGARS</sequence>
<accession>Q2G3R1</accession>
<dbReference type="EMBL" id="CP000248">
    <property type="protein sequence ID" value="ABD27512.1"/>
    <property type="molecule type" value="Genomic_DNA"/>
</dbReference>
<evidence type="ECO:0000313" key="2">
    <source>
        <dbReference type="Proteomes" id="UP000009134"/>
    </source>
</evidence>
<organism evidence="1 2">
    <name type="scientific">Novosphingobium aromaticivorans (strain ATCC 700278 / DSM 12444 / CCUG 56034 / CIP 105152 / NBRC 16084 / F199)</name>
    <dbReference type="NCBI Taxonomy" id="279238"/>
    <lineage>
        <taxon>Bacteria</taxon>
        <taxon>Pseudomonadati</taxon>
        <taxon>Pseudomonadota</taxon>
        <taxon>Alphaproteobacteria</taxon>
        <taxon>Sphingomonadales</taxon>
        <taxon>Sphingomonadaceae</taxon>
        <taxon>Novosphingobium</taxon>
    </lineage>
</organism>
<proteinExistence type="predicted"/>
<dbReference type="KEGG" id="nar:Saro_3077"/>
<dbReference type="HOGENOM" id="CLU_2899698_0_0_5"/>
<reference evidence="2" key="1">
    <citation type="submission" date="2006-01" db="EMBL/GenBank/DDBJ databases">
        <title>Complete sequence of Novosphingobium aromaticivorans DSM 12444.</title>
        <authorList>
            <consortium name="US DOE Joint Genome Institute"/>
            <person name="Copeland A."/>
            <person name="Lucas S."/>
            <person name="Lapidus A."/>
            <person name="Barry K."/>
            <person name="Detter J.C."/>
            <person name="Glavina T."/>
            <person name="Hammon N."/>
            <person name="Israni S."/>
            <person name="Pitluck S."/>
            <person name="Chain P."/>
            <person name="Malfatti S."/>
            <person name="Shin M."/>
            <person name="Vergez L."/>
            <person name="Schmutz J."/>
            <person name="Larimer F."/>
            <person name="Land M."/>
            <person name="Kyrpides N."/>
            <person name="Ivanova N."/>
            <person name="Fredrickson J."/>
            <person name="Balkwill D."/>
            <person name="Romine M.F."/>
            <person name="Richardson P."/>
        </authorList>
    </citation>
    <scope>NUCLEOTIDE SEQUENCE [LARGE SCALE GENOMIC DNA]</scope>
    <source>
        <strain evidence="2">ATCC 700278 / DSM 12444 / CCUG 56034 / CIP 105152 / NBRC 16084 / F199</strain>
    </source>
</reference>
<gene>
    <name evidence="1" type="ordered locus">Saro_3077</name>
</gene>
<evidence type="ECO:0000313" key="1">
    <source>
        <dbReference type="EMBL" id="ABD27512.1"/>
    </source>
</evidence>
<dbReference type="STRING" id="279238.Saro_3077"/>
<dbReference type="Proteomes" id="UP000009134">
    <property type="component" value="Chromosome"/>
</dbReference>
<keyword evidence="2" id="KW-1185">Reference proteome</keyword>